<evidence type="ECO:0000313" key="2">
    <source>
        <dbReference type="EMBL" id="SVD74881.1"/>
    </source>
</evidence>
<organism evidence="2">
    <name type="scientific">marine metagenome</name>
    <dbReference type="NCBI Taxonomy" id="408172"/>
    <lineage>
        <taxon>unclassified sequences</taxon>
        <taxon>metagenomes</taxon>
        <taxon>ecological metagenomes</taxon>
    </lineage>
</organism>
<dbReference type="EMBL" id="UINC01170705">
    <property type="protein sequence ID" value="SVD74881.1"/>
    <property type="molecule type" value="Genomic_DNA"/>
</dbReference>
<name>A0A382XWM0_9ZZZZ</name>
<dbReference type="AlphaFoldDB" id="A0A382XWM0"/>
<sequence>TWGGYYTLDGWTFAGDYMFPLIEDNEIGNLRELGGDVMISIGGASNTPLASATDDIEELKIQYRNIVETYNLTHLDFDIEGTWVLDTEATILRAQALVELQNEWENDGREVNIWFTLPVLPEGLTADGYAVVETTVNLGVELSGVNIMTMDYGDSAAPNPEGQMGYYAIQSAQSLHNQLSQIYPDKSSDEVWQMIGITPMIGLNDIISERFTLQDAQQLTDFAIENNVKELSMWSVNRDFECEGGYSENVSIDCSSEIQDDYEFSSI</sequence>
<dbReference type="PROSITE" id="PS51910">
    <property type="entry name" value="GH18_2"/>
    <property type="match status" value="1"/>
</dbReference>
<feature type="non-terminal residue" evidence="2">
    <location>
        <position position="267"/>
    </location>
</feature>
<dbReference type="PANTHER" id="PTHR42976">
    <property type="entry name" value="BIFUNCTIONAL CHITINASE/LYSOZYME-RELATED"/>
    <property type="match status" value="1"/>
</dbReference>
<dbReference type="InterPro" id="IPR001223">
    <property type="entry name" value="Glyco_hydro18_cat"/>
</dbReference>
<dbReference type="PANTHER" id="PTHR42976:SF1">
    <property type="entry name" value="GH18 DOMAIN-CONTAINING PROTEIN-RELATED"/>
    <property type="match status" value="1"/>
</dbReference>
<dbReference type="Gene3D" id="3.20.20.80">
    <property type="entry name" value="Glycosidases"/>
    <property type="match status" value="1"/>
</dbReference>
<dbReference type="InterPro" id="IPR052750">
    <property type="entry name" value="GH18_Chitinase"/>
</dbReference>
<evidence type="ECO:0000259" key="1">
    <source>
        <dbReference type="PROSITE" id="PS51910"/>
    </source>
</evidence>
<reference evidence="2" key="1">
    <citation type="submission" date="2018-05" db="EMBL/GenBank/DDBJ databases">
        <authorList>
            <person name="Lanie J.A."/>
            <person name="Ng W.-L."/>
            <person name="Kazmierczak K.M."/>
            <person name="Andrzejewski T.M."/>
            <person name="Davidsen T.M."/>
            <person name="Wayne K.J."/>
            <person name="Tettelin H."/>
            <person name="Glass J.I."/>
            <person name="Rusch D."/>
            <person name="Podicherti R."/>
            <person name="Tsui H.-C.T."/>
            <person name="Winkler M.E."/>
        </authorList>
    </citation>
    <scope>NUCLEOTIDE SEQUENCE</scope>
</reference>
<dbReference type="InterPro" id="IPR017853">
    <property type="entry name" value="GH"/>
</dbReference>
<accession>A0A382XWM0</accession>
<dbReference type="GO" id="GO:0005975">
    <property type="term" value="P:carbohydrate metabolic process"/>
    <property type="evidence" value="ECO:0007669"/>
    <property type="project" value="InterPro"/>
</dbReference>
<dbReference type="CDD" id="cd06543">
    <property type="entry name" value="GH18_PF-ChiA-like"/>
    <property type="match status" value="1"/>
</dbReference>
<dbReference type="SUPFAM" id="SSF51445">
    <property type="entry name" value="(Trans)glycosidases"/>
    <property type="match status" value="1"/>
</dbReference>
<gene>
    <name evidence="2" type="ORF">METZ01_LOCUS427735</name>
</gene>
<feature type="domain" description="GH18" evidence="1">
    <location>
        <begin position="1"/>
        <end position="267"/>
    </location>
</feature>
<feature type="non-terminal residue" evidence="2">
    <location>
        <position position="1"/>
    </location>
</feature>
<proteinExistence type="predicted"/>
<protein>
    <recommendedName>
        <fullName evidence="1">GH18 domain-containing protein</fullName>
    </recommendedName>
</protein>